<evidence type="ECO:0000256" key="1">
    <source>
        <dbReference type="ARBA" id="ARBA00004141"/>
    </source>
</evidence>
<dbReference type="InterPro" id="IPR047817">
    <property type="entry name" value="ABC2_TM_bact-type"/>
</dbReference>
<dbReference type="GO" id="GO:0140359">
    <property type="term" value="F:ABC-type transporter activity"/>
    <property type="evidence" value="ECO:0007669"/>
    <property type="project" value="InterPro"/>
</dbReference>
<dbReference type="RefSeq" id="WP_168112641.1">
    <property type="nucleotide sequence ID" value="NZ_BOON01000006.1"/>
</dbReference>
<keyword evidence="4 6" id="KW-0472">Membrane</keyword>
<evidence type="ECO:0000259" key="7">
    <source>
        <dbReference type="PROSITE" id="PS51012"/>
    </source>
</evidence>
<feature type="transmembrane region" description="Helical" evidence="6">
    <location>
        <begin position="169"/>
        <end position="191"/>
    </location>
</feature>
<feature type="transmembrane region" description="Helical" evidence="6">
    <location>
        <begin position="135"/>
        <end position="157"/>
    </location>
</feature>
<dbReference type="InterPro" id="IPR000412">
    <property type="entry name" value="ABC_2_transport"/>
</dbReference>
<evidence type="ECO:0000256" key="4">
    <source>
        <dbReference type="ARBA" id="ARBA00023136"/>
    </source>
</evidence>
<feature type="transmembrane region" description="Helical" evidence="6">
    <location>
        <begin position="220"/>
        <end position="239"/>
    </location>
</feature>
<protein>
    <recommendedName>
        <fullName evidence="6">Transport permease protein</fullName>
    </recommendedName>
</protein>
<feature type="transmembrane region" description="Helical" evidence="6">
    <location>
        <begin position="109"/>
        <end position="129"/>
    </location>
</feature>
<keyword evidence="5" id="KW-0046">Antibiotic resistance</keyword>
<evidence type="ECO:0000256" key="3">
    <source>
        <dbReference type="ARBA" id="ARBA00022989"/>
    </source>
</evidence>
<feature type="transmembrane region" description="Helical" evidence="6">
    <location>
        <begin position="55"/>
        <end position="80"/>
    </location>
</feature>
<comment type="subcellular location">
    <subcellularLocation>
        <location evidence="6">Cell membrane</location>
        <topology evidence="6">Multi-pass membrane protein</topology>
    </subcellularLocation>
    <subcellularLocation>
        <location evidence="1">Membrane</location>
        <topology evidence="1">Multi-pass membrane protein</topology>
    </subcellularLocation>
</comment>
<dbReference type="Proteomes" id="UP000599074">
    <property type="component" value="Unassembled WGS sequence"/>
</dbReference>
<dbReference type="PROSITE" id="PS51012">
    <property type="entry name" value="ABC_TM2"/>
    <property type="match status" value="1"/>
</dbReference>
<dbReference type="GO" id="GO:0043190">
    <property type="term" value="C:ATP-binding cassette (ABC) transporter complex"/>
    <property type="evidence" value="ECO:0007669"/>
    <property type="project" value="InterPro"/>
</dbReference>
<evidence type="ECO:0000256" key="5">
    <source>
        <dbReference type="ARBA" id="ARBA00023251"/>
    </source>
</evidence>
<dbReference type="EMBL" id="BOON01000006">
    <property type="protein sequence ID" value="GII21157.1"/>
    <property type="molecule type" value="Genomic_DNA"/>
</dbReference>
<dbReference type="PANTHER" id="PTHR43229">
    <property type="entry name" value="NODULATION PROTEIN J"/>
    <property type="match status" value="1"/>
</dbReference>
<reference evidence="8" key="1">
    <citation type="submission" date="2021-01" db="EMBL/GenBank/DDBJ databases">
        <title>Whole genome shotgun sequence of Planosporangium mesophilum NBRC 109066.</title>
        <authorList>
            <person name="Komaki H."/>
            <person name="Tamura T."/>
        </authorList>
    </citation>
    <scope>NUCLEOTIDE SEQUENCE</scope>
    <source>
        <strain evidence="8">NBRC 109066</strain>
    </source>
</reference>
<dbReference type="PANTHER" id="PTHR43229:SF2">
    <property type="entry name" value="NODULATION PROTEIN J"/>
    <property type="match status" value="1"/>
</dbReference>
<keyword evidence="3 6" id="KW-1133">Transmembrane helix</keyword>
<keyword evidence="6" id="KW-1003">Cell membrane</keyword>
<keyword evidence="6" id="KW-0813">Transport</keyword>
<accession>A0A8J3WYG8</accession>
<proteinExistence type="inferred from homology"/>
<keyword evidence="2 6" id="KW-0812">Transmembrane</keyword>
<evidence type="ECO:0000256" key="6">
    <source>
        <dbReference type="RuleBase" id="RU361157"/>
    </source>
</evidence>
<dbReference type="GO" id="GO:0046677">
    <property type="term" value="P:response to antibiotic"/>
    <property type="evidence" value="ECO:0007669"/>
    <property type="project" value="UniProtKB-KW"/>
</dbReference>
<feature type="domain" description="ABC transmembrane type-2" evidence="7">
    <location>
        <begin position="23"/>
        <end position="245"/>
    </location>
</feature>
<sequence length="247" mass="26841">MKLVRDTWMVFTRQMTLVLRNPVWLIVGLMQPLYFLLLFGPLLKGALRMSAEDAYRFFVPGLLVQLAMFGTLFVGFGLIAELRAGVIERMRVTPVSRLALLLGRSLRDVVTLLVQAALLTVLALPFGLSVRAGDLFLAFALLALIALMLSAVSYALALKLRSEDALAPLMNAVSMPILLLSGILLPLSGWLKTVGEWNPFTYAVNASRALFAGDPGNANVWKALVIVSVLAVAAAAWAARSFARSVR</sequence>
<evidence type="ECO:0000313" key="9">
    <source>
        <dbReference type="Proteomes" id="UP000599074"/>
    </source>
</evidence>
<dbReference type="Pfam" id="PF01061">
    <property type="entry name" value="ABC2_membrane"/>
    <property type="match status" value="1"/>
</dbReference>
<dbReference type="PIRSF" id="PIRSF006648">
    <property type="entry name" value="DrrB"/>
    <property type="match status" value="1"/>
</dbReference>
<gene>
    <name evidence="8" type="ORF">Pme01_07540</name>
</gene>
<dbReference type="InterPro" id="IPR013525">
    <property type="entry name" value="ABC2_TM"/>
</dbReference>
<name>A0A8J3WYG8_9ACTN</name>
<comment type="similarity">
    <text evidence="6">Belongs to the ABC-2 integral membrane protein family.</text>
</comment>
<comment type="caution">
    <text evidence="8">The sequence shown here is derived from an EMBL/GenBank/DDBJ whole genome shotgun (WGS) entry which is preliminary data.</text>
</comment>
<organism evidence="8 9">
    <name type="scientific">Planosporangium mesophilum</name>
    <dbReference type="NCBI Taxonomy" id="689768"/>
    <lineage>
        <taxon>Bacteria</taxon>
        <taxon>Bacillati</taxon>
        <taxon>Actinomycetota</taxon>
        <taxon>Actinomycetes</taxon>
        <taxon>Micromonosporales</taxon>
        <taxon>Micromonosporaceae</taxon>
        <taxon>Planosporangium</taxon>
    </lineage>
</organism>
<feature type="transmembrane region" description="Helical" evidence="6">
    <location>
        <begin position="21"/>
        <end position="43"/>
    </location>
</feature>
<dbReference type="InterPro" id="IPR051784">
    <property type="entry name" value="Nod_factor_ABC_transporter"/>
</dbReference>
<keyword evidence="9" id="KW-1185">Reference proteome</keyword>
<evidence type="ECO:0000313" key="8">
    <source>
        <dbReference type="EMBL" id="GII21157.1"/>
    </source>
</evidence>
<evidence type="ECO:0000256" key="2">
    <source>
        <dbReference type="ARBA" id="ARBA00022692"/>
    </source>
</evidence>
<dbReference type="AlphaFoldDB" id="A0A8J3WYG8"/>